<feature type="compositionally biased region" description="Low complexity" evidence="2">
    <location>
        <begin position="229"/>
        <end position="256"/>
    </location>
</feature>
<dbReference type="Pfam" id="PF00023">
    <property type="entry name" value="Ank"/>
    <property type="match status" value="1"/>
</dbReference>
<feature type="compositionally biased region" description="Low complexity" evidence="2">
    <location>
        <begin position="180"/>
        <end position="189"/>
    </location>
</feature>
<feature type="compositionally biased region" description="Low complexity" evidence="2">
    <location>
        <begin position="497"/>
        <end position="549"/>
    </location>
</feature>
<keyword evidence="3" id="KW-0240">DNA-directed RNA polymerase</keyword>
<dbReference type="PROSITE" id="PS50088">
    <property type="entry name" value="ANK_REPEAT"/>
    <property type="match status" value="1"/>
</dbReference>
<reference evidence="3 4" key="1">
    <citation type="journal article" date="2018" name="Plant J.">
        <title>Genome sequences of Chlorella sorokiniana UTEX 1602 and Micractinium conductrix SAG 241.80: implications to maltose excretion by a green alga.</title>
        <authorList>
            <person name="Arriola M.B."/>
            <person name="Velmurugan N."/>
            <person name="Zhang Y."/>
            <person name="Plunkett M.H."/>
            <person name="Hondzo H."/>
            <person name="Barney B.M."/>
        </authorList>
    </citation>
    <scope>NUCLEOTIDE SEQUENCE [LARGE SCALE GENOMIC DNA]</scope>
    <source>
        <strain evidence="3 4">SAG 241.80</strain>
    </source>
</reference>
<feature type="region of interest" description="Disordered" evidence="2">
    <location>
        <begin position="466"/>
        <end position="604"/>
    </location>
</feature>
<evidence type="ECO:0000256" key="1">
    <source>
        <dbReference type="PROSITE-ProRule" id="PRU00023"/>
    </source>
</evidence>
<dbReference type="EMBL" id="LHPF02000012">
    <property type="protein sequence ID" value="PSC71861.1"/>
    <property type="molecule type" value="Genomic_DNA"/>
</dbReference>
<feature type="region of interest" description="Disordered" evidence="2">
    <location>
        <begin position="405"/>
        <end position="438"/>
    </location>
</feature>
<accession>A0A2P6VCS7</accession>
<feature type="compositionally biased region" description="Basic and acidic residues" evidence="2">
    <location>
        <begin position="466"/>
        <end position="479"/>
    </location>
</feature>
<keyword evidence="3" id="KW-0804">Transcription</keyword>
<name>A0A2P6VCS7_9CHLO</name>
<gene>
    <name evidence="3" type="ORF">C2E20_4723</name>
</gene>
<dbReference type="Proteomes" id="UP000239649">
    <property type="component" value="Unassembled WGS sequence"/>
</dbReference>
<dbReference type="OrthoDB" id="514989at2759"/>
<dbReference type="InterPro" id="IPR036770">
    <property type="entry name" value="Ankyrin_rpt-contain_sf"/>
</dbReference>
<sequence>MPPQMLEAEDAVIKAITPTVADGVLLLQTAADFNTSRPIKMTVTMPAGALRAVSHQGTGFNDSLLLDMRGVSDAFAEPGQPTATITGRAQGLNTVQYSAGTCNVESAFGPALVVCQQVPFLSVFPLPFAVWTCGLRAQGPFQCSPDGMAFTSASGVDTASGAPGTFPTVAQRLVSSPSSFALSGASPAGPGTGVQQQAGSVSPQGTTAQSAVEGTGSVSATSVAGPGGAQTSTTQGGQTTAFQTTGQGTVGTLPAGAQSASASSTAFSSAVSSSSGATGSQGSGGGGVVRVARDRVAAPPPSVDGPLHRAAVRGDSVTVIKYLERGLVDVNQPGELRNTPLCLAAISGSTATIRQLVYYGADVSRRNTYGNAPASLASTPASRALLRQLAAGGAAAETRLHEEMDAAARAQREREQAERDASERRHREERQRLEEEKRRRREEAAAALAAAEAEAALRQAEQEAARRAAEEAAEQERLAAEAAAAAVAKKGKSTRPASAQKKPGSAKSAGAGSRAATPGTRGASPAPGSRAASRPGTSGAAASRLAAGSKPNSPKPAAGRPGTSGAAGLLAGAPKSGGSKPGSPSKPAAPRKSLLATAPTGGAA</sequence>
<dbReference type="STRING" id="554055.A0A2P6VCS7"/>
<organism evidence="3 4">
    <name type="scientific">Micractinium conductrix</name>
    <dbReference type="NCBI Taxonomy" id="554055"/>
    <lineage>
        <taxon>Eukaryota</taxon>
        <taxon>Viridiplantae</taxon>
        <taxon>Chlorophyta</taxon>
        <taxon>core chlorophytes</taxon>
        <taxon>Trebouxiophyceae</taxon>
        <taxon>Chlorellales</taxon>
        <taxon>Chlorellaceae</taxon>
        <taxon>Chlorella clade</taxon>
        <taxon>Micractinium</taxon>
    </lineage>
</organism>
<evidence type="ECO:0000256" key="2">
    <source>
        <dbReference type="SAM" id="MobiDB-lite"/>
    </source>
</evidence>
<protein>
    <submittedName>
        <fullName evidence="3">DNA-directed RNA polymerase II subunit RPB1</fullName>
    </submittedName>
</protein>
<keyword evidence="4" id="KW-1185">Reference proteome</keyword>
<evidence type="ECO:0000313" key="4">
    <source>
        <dbReference type="Proteomes" id="UP000239649"/>
    </source>
</evidence>
<dbReference type="InterPro" id="IPR002110">
    <property type="entry name" value="Ankyrin_rpt"/>
</dbReference>
<proteinExistence type="predicted"/>
<dbReference type="SUPFAM" id="SSF48403">
    <property type="entry name" value="Ankyrin repeat"/>
    <property type="match status" value="1"/>
</dbReference>
<feature type="region of interest" description="Disordered" evidence="2">
    <location>
        <begin position="180"/>
        <end position="256"/>
    </location>
</feature>
<dbReference type="GO" id="GO:0000428">
    <property type="term" value="C:DNA-directed RNA polymerase complex"/>
    <property type="evidence" value="ECO:0007669"/>
    <property type="project" value="UniProtKB-KW"/>
</dbReference>
<comment type="caution">
    <text evidence="3">The sequence shown here is derived from an EMBL/GenBank/DDBJ whole genome shotgun (WGS) entry which is preliminary data.</text>
</comment>
<evidence type="ECO:0000313" key="3">
    <source>
        <dbReference type="EMBL" id="PSC71861.1"/>
    </source>
</evidence>
<dbReference type="Gene3D" id="1.25.40.20">
    <property type="entry name" value="Ankyrin repeat-containing domain"/>
    <property type="match status" value="1"/>
</dbReference>
<feature type="compositionally biased region" description="Polar residues" evidence="2">
    <location>
        <begin position="193"/>
        <end position="222"/>
    </location>
</feature>
<feature type="compositionally biased region" description="Low complexity" evidence="2">
    <location>
        <begin position="561"/>
        <end position="593"/>
    </location>
</feature>
<dbReference type="AlphaFoldDB" id="A0A2P6VCS7"/>
<feature type="repeat" description="ANK" evidence="1">
    <location>
        <begin position="336"/>
        <end position="368"/>
    </location>
</feature>
<keyword evidence="1" id="KW-0040">ANK repeat</keyword>